<dbReference type="InterPro" id="IPR001712">
    <property type="entry name" value="T3SS_FHIPEP"/>
</dbReference>
<evidence type="ECO:0000313" key="8">
    <source>
        <dbReference type="EMBL" id="OWQ93155.1"/>
    </source>
</evidence>
<keyword evidence="8" id="KW-0969">Cilium</keyword>
<dbReference type="OrthoDB" id="9759185at2"/>
<feature type="transmembrane region" description="Helical" evidence="7">
    <location>
        <begin position="51"/>
        <end position="70"/>
    </location>
</feature>
<organism evidence="8 9">
    <name type="scientific">Roseateles aquatilis</name>
    <dbReference type="NCBI Taxonomy" id="431061"/>
    <lineage>
        <taxon>Bacteria</taxon>
        <taxon>Pseudomonadati</taxon>
        <taxon>Pseudomonadota</taxon>
        <taxon>Betaproteobacteria</taxon>
        <taxon>Burkholderiales</taxon>
        <taxon>Sphaerotilaceae</taxon>
        <taxon>Roseateles</taxon>
    </lineage>
</organism>
<feature type="transmembrane region" description="Helical" evidence="7">
    <location>
        <begin position="214"/>
        <end position="236"/>
    </location>
</feature>
<feature type="transmembrane region" description="Helical" evidence="7">
    <location>
        <begin position="256"/>
        <end position="276"/>
    </location>
</feature>
<dbReference type="Gene3D" id="1.10.8.540">
    <property type="entry name" value="FHIPEP family, domain 3"/>
    <property type="match status" value="1"/>
</dbReference>
<keyword evidence="8" id="KW-0282">Flagellum</keyword>
<dbReference type="PIRSF" id="PIRSF005419">
    <property type="entry name" value="FlhA"/>
    <property type="match status" value="1"/>
</dbReference>
<dbReference type="InterPro" id="IPR025505">
    <property type="entry name" value="FHIPEP_CS"/>
</dbReference>
<dbReference type="Pfam" id="PF00771">
    <property type="entry name" value="FHIPEP"/>
    <property type="match status" value="1"/>
</dbReference>
<evidence type="ECO:0000256" key="4">
    <source>
        <dbReference type="ARBA" id="ARBA00022692"/>
    </source>
</evidence>
<keyword evidence="8" id="KW-0966">Cell projection</keyword>
<dbReference type="InterPro" id="IPR042194">
    <property type="entry name" value="FHIPEP_1"/>
</dbReference>
<dbReference type="InterPro" id="IPR042193">
    <property type="entry name" value="FHIPEP_3"/>
</dbReference>
<dbReference type="InterPro" id="IPR042196">
    <property type="entry name" value="FHIPEP_4"/>
</dbReference>
<dbReference type="PRINTS" id="PR00949">
    <property type="entry name" value="TYPE3IMAPROT"/>
</dbReference>
<comment type="subcellular location">
    <subcellularLocation>
        <location evidence="1">Cell membrane</location>
        <topology evidence="1">Multi-pass membrane protein</topology>
    </subcellularLocation>
</comment>
<sequence>MKPTLPPSSTPDSGLQRFTRQIRDLRVAAPLFLLAILAMVILPMPPVLLDVLFTFNIVLSLVVILVSVNSRRPLDFSIFPSVILATTLMRLSLNVASTRVVLLHGHEGTHAAGKVIESFGNVVIGGNFIVGLVVFVILMVVNFIVVTKGAERISEVSARFTLDALPGKQMAIDADLNAGLINQEQAQKRRQEVGTEADFYGAMDGASKFVRGDAIASILILLINLIGGVAIGAFMHGLSLGEAIRQYGLLTIGDGLVAQIPALLLSAAAAIIVTRVSDSGEFEQQISEQMLASPQVLYSAAGVMGVLAVIPGMPWMAFSAFALALAYSAWRMGNRASGRIQPAAPIESALVAGAPPEIDWRALPVVEPVSVSLGYKLVGLIDPALGAPLQARVRGMRQSMSESLGVLLPTLAVRDDLSLKPSQYAISLSGAVVAQADIYPDRLMAIASGQVWGDLDGVPGFDPAYAMPVTWIAPEDKAHALGLGYQVVDVASVVATHVSKVLREQLPELLKFDDIAALLERLNAIAPKLGAALDKSFGHAQLLKVMRLLLAEGVAVKDIQTIASTLVENAEATKDPVLLAAEVRCALKRQIVAQLQGPQGALGALRVFNLGSELENHLLNALNQARAGGAKVQLDSYPVDPQLLSQLQQHMPGARDQMKQLGTAPALLVMPQVRPLLARYARLFAPGLAVLSYNEVPDQKEIAVVGTLG</sequence>
<evidence type="ECO:0000256" key="1">
    <source>
        <dbReference type="ARBA" id="ARBA00004651"/>
    </source>
</evidence>
<dbReference type="Gene3D" id="3.40.50.12790">
    <property type="entry name" value="FHIPEP family, domain 4"/>
    <property type="match status" value="1"/>
</dbReference>
<dbReference type="PROSITE" id="PS00994">
    <property type="entry name" value="FHIPEP"/>
    <property type="match status" value="1"/>
</dbReference>
<evidence type="ECO:0000256" key="2">
    <source>
        <dbReference type="ARBA" id="ARBA00008835"/>
    </source>
</evidence>
<comment type="similarity">
    <text evidence="2">Belongs to the FHIPEP (flagella/HR/invasion proteins export pore) family.</text>
</comment>
<reference evidence="8 9" key="1">
    <citation type="journal article" date="2008" name="Int. J. Syst. Evol. Microbiol.">
        <title>Description of Roseateles aquatilis sp. nov. and Roseateles terrae sp. nov., in the class Betaproteobacteria, and emended description of the genus Roseateles.</title>
        <authorList>
            <person name="Gomila M."/>
            <person name="Bowien B."/>
            <person name="Falsen E."/>
            <person name="Moore E.R."/>
            <person name="Lalucat J."/>
        </authorList>
    </citation>
    <scope>NUCLEOTIDE SEQUENCE [LARGE SCALE GENOMIC DNA]</scope>
    <source>
        <strain evidence="8 9">CCUG 48205</strain>
    </source>
</reference>
<dbReference type="GO" id="GO:0005886">
    <property type="term" value="C:plasma membrane"/>
    <property type="evidence" value="ECO:0007669"/>
    <property type="project" value="UniProtKB-SubCell"/>
</dbReference>
<keyword evidence="5 7" id="KW-1133">Transmembrane helix</keyword>
<dbReference type="EMBL" id="NIOF01000001">
    <property type="protein sequence ID" value="OWQ93155.1"/>
    <property type="molecule type" value="Genomic_DNA"/>
</dbReference>
<dbReference type="PANTHER" id="PTHR30161:SF1">
    <property type="entry name" value="FLAGELLAR BIOSYNTHESIS PROTEIN FLHA-RELATED"/>
    <property type="match status" value="1"/>
</dbReference>
<dbReference type="AlphaFoldDB" id="A0A246JKP6"/>
<evidence type="ECO:0000256" key="3">
    <source>
        <dbReference type="ARBA" id="ARBA00022475"/>
    </source>
</evidence>
<accession>A0A246JKP6</accession>
<feature type="transmembrane region" description="Helical" evidence="7">
    <location>
        <begin position="122"/>
        <end position="145"/>
    </location>
</feature>
<evidence type="ECO:0000256" key="6">
    <source>
        <dbReference type="ARBA" id="ARBA00023136"/>
    </source>
</evidence>
<keyword evidence="9" id="KW-1185">Reference proteome</keyword>
<proteinExistence type="inferred from homology"/>
<keyword evidence="3" id="KW-1003">Cell membrane</keyword>
<dbReference type="GO" id="GO:0044780">
    <property type="term" value="P:bacterial-type flagellum assembly"/>
    <property type="evidence" value="ECO:0007669"/>
    <property type="project" value="TreeGrafter"/>
</dbReference>
<evidence type="ECO:0000313" key="9">
    <source>
        <dbReference type="Proteomes" id="UP000197468"/>
    </source>
</evidence>
<dbReference type="Gene3D" id="3.40.30.60">
    <property type="entry name" value="FHIPEP family, domain 1"/>
    <property type="match status" value="1"/>
</dbReference>
<name>A0A246JKP6_9BURK</name>
<protein>
    <submittedName>
        <fullName evidence="8">Flagellar biosynthesis protein FlhA</fullName>
    </submittedName>
</protein>
<comment type="caution">
    <text evidence="8">The sequence shown here is derived from an EMBL/GenBank/DDBJ whole genome shotgun (WGS) entry which is preliminary data.</text>
</comment>
<feature type="transmembrane region" description="Helical" evidence="7">
    <location>
        <begin position="82"/>
        <end position="102"/>
    </location>
</feature>
<evidence type="ECO:0000256" key="7">
    <source>
        <dbReference type="SAM" id="Phobius"/>
    </source>
</evidence>
<feature type="transmembrane region" description="Helical" evidence="7">
    <location>
        <begin position="27"/>
        <end position="45"/>
    </location>
</feature>
<dbReference type="PANTHER" id="PTHR30161">
    <property type="entry name" value="FLAGELLAR EXPORT PROTEIN, MEMBRANE FLHA SUBUNIT-RELATED"/>
    <property type="match status" value="1"/>
</dbReference>
<dbReference type="RefSeq" id="WP_088382304.1">
    <property type="nucleotide sequence ID" value="NZ_NIOF01000001.1"/>
</dbReference>
<dbReference type="Proteomes" id="UP000197468">
    <property type="component" value="Unassembled WGS sequence"/>
</dbReference>
<keyword evidence="4 7" id="KW-0812">Transmembrane</keyword>
<dbReference type="GO" id="GO:0009306">
    <property type="term" value="P:protein secretion"/>
    <property type="evidence" value="ECO:0007669"/>
    <property type="project" value="InterPro"/>
</dbReference>
<evidence type="ECO:0000256" key="5">
    <source>
        <dbReference type="ARBA" id="ARBA00022989"/>
    </source>
</evidence>
<feature type="transmembrane region" description="Helical" evidence="7">
    <location>
        <begin position="297"/>
        <end position="330"/>
    </location>
</feature>
<keyword evidence="6 7" id="KW-0472">Membrane</keyword>
<gene>
    <name evidence="8" type="ORF">CDN99_01245</name>
</gene>